<organism evidence="5 6">
    <name type="scientific">Durusdinium trenchii</name>
    <dbReference type="NCBI Taxonomy" id="1381693"/>
    <lineage>
        <taxon>Eukaryota</taxon>
        <taxon>Sar</taxon>
        <taxon>Alveolata</taxon>
        <taxon>Dinophyceae</taxon>
        <taxon>Suessiales</taxon>
        <taxon>Symbiodiniaceae</taxon>
        <taxon>Durusdinium</taxon>
    </lineage>
</organism>
<evidence type="ECO:0000256" key="1">
    <source>
        <dbReference type="ARBA" id="ARBA00022737"/>
    </source>
</evidence>
<dbReference type="Proteomes" id="UP001642464">
    <property type="component" value="Unassembled WGS sequence"/>
</dbReference>
<evidence type="ECO:0000313" key="5">
    <source>
        <dbReference type="EMBL" id="CAK9060643.1"/>
    </source>
</evidence>
<name>A0ABP0NA22_9DINO</name>
<dbReference type="Pfam" id="PF01535">
    <property type="entry name" value="PPR"/>
    <property type="match status" value="1"/>
</dbReference>
<feature type="repeat" description="PPR" evidence="2">
    <location>
        <begin position="550"/>
        <end position="584"/>
    </location>
</feature>
<dbReference type="SUPFAM" id="SSF53335">
    <property type="entry name" value="S-adenosyl-L-methionine-dependent methyltransferases"/>
    <property type="match status" value="1"/>
</dbReference>
<dbReference type="Gene3D" id="1.25.40.10">
    <property type="entry name" value="Tetratricopeptide repeat domain"/>
    <property type="match status" value="4"/>
</dbReference>
<dbReference type="InterPro" id="IPR011990">
    <property type="entry name" value="TPR-like_helical_dom_sf"/>
</dbReference>
<feature type="repeat" description="PPR" evidence="2">
    <location>
        <begin position="818"/>
        <end position="852"/>
    </location>
</feature>
<evidence type="ECO:0000256" key="3">
    <source>
        <dbReference type="SAM" id="MobiDB-lite"/>
    </source>
</evidence>
<dbReference type="InterPro" id="IPR020103">
    <property type="entry name" value="PsdUridine_synth_cat_dom_sf"/>
</dbReference>
<feature type="compositionally biased region" description="Basic and acidic residues" evidence="3">
    <location>
        <begin position="21"/>
        <end position="41"/>
    </location>
</feature>
<dbReference type="PANTHER" id="PTHR47447:SF17">
    <property type="entry name" value="OS12G0638900 PROTEIN"/>
    <property type="match status" value="1"/>
</dbReference>
<dbReference type="CDD" id="cd02869">
    <property type="entry name" value="PseudoU_synth_RluA_like"/>
    <property type="match status" value="1"/>
</dbReference>
<dbReference type="InterPro" id="IPR002885">
    <property type="entry name" value="PPR_rpt"/>
</dbReference>
<evidence type="ECO:0000259" key="4">
    <source>
        <dbReference type="Pfam" id="PF00849"/>
    </source>
</evidence>
<protein>
    <recommendedName>
        <fullName evidence="4">Pseudouridine synthase RsuA/RluA-like domain-containing protein</fullName>
    </recommendedName>
</protein>
<dbReference type="Gene3D" id="3.40.50.150">
    <property type="entry name" value="Vaccinia Virus protein VP39"/>
    <property type="match status" value="1"/>
</dbReference>
<dbReference type="Gene3D" id="3.30.2350.10">
    <property type="entry name" value="Pseudouridine synthase"/>
    <property type="match status" value="1"/>
</dbReference>
<sequence length="1809" mass="199227">MFKKVKHPDFIVGHRLKGANTKRDPLLDEKVGSNKRSRDEDGSSSVVYKETLEERKARLKAEKEAEKELRDAQKGKKKQALGPSKASILGLPDEQEEQAEEAGATVEPPVVEKQAKTKVVMSHKDMKNTLADFKDRLKGSKLPEQAQAAELKHREDLEQETQKALAANERKMQELKGQAPDFDERLTMNEIWKAGEGGEEDSGDWLEGQGLKFHTTADKAFSMASQRFKDSNVEVENRELAASFVKKQSELRMAEMRRKSPEYAMGPPGDDAMGKEKELDLVGDTQTSVLIGTIRMRQVRVQYYKVRAALAAQLDCKTGGISERACSILDDLASIVTDCFADFSEAVQSTMSWAPAWTPQHLKDHYDWKSAFLTEQRPIVGRYATYPGDGFVMDLGLNLTGGQTSFRAAQNIWLIYKNGARFFTYFWSNVAALGPSNQRQMDGWRTTAVTGRWGMKAQPSLVVDARRVEEVCGGGIHFHRTKKEIGQLGAGSRWPQALVFARRALEEGVIPLDHVYSAAIAACGRGSQWEVALRLLVEHKQHGNKLSPCTVVVYTAAITACARSSQWLQAEEVLAEMQRSIVRTNQFTYSAVISAFQRGAQWEEALSLLGQMARPNLVAFNAVLAACGANQWPLVLQILHKLRGRKLQADIVTYTTCIDACEGHWVWTLQLLDELERDRLQGNARTYSAAMKSCEHWPSALEFLEVMHRRQIQANLVVHNACLHACAKGAQWSLVLDQLEALPSRLLSADVVTYATAMHAAVRGSAWPHGLALFQKMSTWTVQGSVSTPVANTLLAACEQGSLWQEALEILRSQPALDVTGFSSVVSACCRAGLWRHGVHLLKRMRALQIPLSTGLFAAATNACAKRGQWEETLMWLHGSRCSALEPGLVATCASTGLAAAGRWLKAEELLQMMRNGQVQTDTMLCSSVMSKTQWQGCALSLEQLRQSGLEPDEVALNTLASAQCRGGRWRGALRTVAGSLSTVWGGGVVLEAAVAGGGHTGAELGGCGIGKVWEAVVLGVEFSMHFMPADGQGDWRIACELLNAGGPRSNRPDLVAFDAAITACAAAETWQGKAKGWKGEHPELGLVMLWASQQQRKPLSLLWALTQVENRALFPLPRSEQVSVEDAEVIHAACVEAAEDRSCAVDVTTAAQFLWCSAWLGARGALHRSVQRLLASKLGSSVPRQLAEAALGAEDALLAAMQEVVEEWLPDWSRRCGSSLKFADDGRYVLALLHAATLARALRPRTCATVRSTLRMVGRALDGRDCAEDAPNPRGFAEKRFEAVQLAVGPSVRMRFSDGAVLYKPEGWEVYGGHTRLQLSHFAAEVLKKIPILKDEEHNRGFLHRLDVPSSGLILLAGSYEAFYDLQVQLVSGQILREYVALLHGVSGSSVLETQQQPQRARPSCSGGRGKATRTTVDVLEHLWHPVGALSRVVVEITTGRKHQIRSQCAHVGHPILRDALYSSTSTFESDLQLCSRNWLHRQRLTFHDLEGKKCEELLTSLREPIGPTKRPTPFRLETGARRRSMKLYALGDAISHLLDLLPITLSQAVNSSDTCQYHSGGHGGTGGVRVIIGSDNVRSLVFDDDPGYVEASVACTGEKPHLLRWPLSRAPATLSCEDPTVREKFQCQAPNIDKTDWPVQWLPWLETCRQRPQKVLFLGLGGGYYQSYLASQCPGSEALTVEKNPTIVEAARDYFGFEGDVMLADATTGMKSLLKQDAKFDAVISDMGQRPMESSDLRLAQKLLRPGGTFLFQWCYGGLRKHEMKLDKMMDYFIDVSAAADKDGRCTFYAAEKANEELDDNAISKAA</sequence>
<reference evidence="5 6" key="1">
    <citation type="submission" date="2024-02" db="EMBL/GenBank/DDBJ databases">
        <authorList>
            <person name="Chen Y."/>
            <person name="Shah S."/>
            <person name="Dougan E. K."/>
            <person name="Thang M."/>
            <person name="Chan C."/>
        </authorList>
    </citation>
    <scope>NUCLEOTIDE SEQUENCE [LARGE SCALE GENOMIC DNA]</scope>
</reference>
<dbReference type="EMBL" id="CAXAMM010027336">
    <property type="protein sequence ID" value="CAK9060643.1"/>
    <property type="molecule type" value="Genomic_DNA"/>
</dbReference>
<dbReference type="InterPro" id="IPR029063">
    <property type="entry name" value="SAM-dependent_MTases_sf"/>
</dbReference>
<feature type="domain" description="Pseudouridine synthase RsuA/RluA-like" evidence="4">
    <location>
        <begin position="1302"/>
        <end position="1452"/>
    </location>
</feature>
<dbReference type="Pfam" id="PF00849">
    <property type="entry name" value="PseudoU_synth_2"/>
    <property type="match status" value="1"/>
</dbReference>
<dbReference type="PANTHER" id="PTHR47447">
    <property type="entry name" value="OS03G0856100 PROTEIN"/>
    <property type="match status" value="1"/>
</dbReference>
<comment type="caution">
    <text evidence="5">The sequence shown here is derived from an EMBL/GenBank/DDBJ whole genome shotgun (WGS) entry which is preliminary data.</text>
</comment>
<accession>A0ABP0NA22</accession>
<dbReference type="CDD" id="cd02440">
    <property type="entry name" value="AdoMet_MTases"/>
    <property type="match status" value="1"/>
</dbReference>
<dbReference type="Pfam" id="PF13812">
    <property type="entry name" value="PPR_3"/>
    <property type="match status" value="1"/>
</dbReference>
<feature type="repeat" description="PPR" evidence="2">
    <location>
        <begin position="585"/>
        <end position="619"/>
    </location>
</feature>
<dbReference type="PROSITE" id="PS51375">
    <property type="entry name" value="PPR"/>
    <property type="match status" value="3"/>
</dbReference>
<evidence type="ECO:0000256" key="2">
    <source>
        <dbReference type="PROSITE-ProRule" id="PRU00708"/>
    </source>
</evidence>
<evidence type="ECO:0000313" key="6">
    <source>
        <dbReference type="Proteomes" id="UP001642464"/>
    </source>
</evidence>
<proteinExistence type="predicted"/>
<keyword evidence="6" id="KW-1185">Reference proteome</keyword>
<feature type="compositionally biased region" description="Basic and acidic residues" evidence="3">
    <location>
        <begin position="50"/>
        <end position="74"/>
    </location>
</feature>
<gene>
    <name evidence="5" type="ORF">SCF082_LOCUS31912</name>
</gene>
<keyword evidence="1" id="KW-0677">Repeat</keyword>
<dbReference type="SUPFAM" id="SSF55120">
    <property type="entry name" value="Pseudouridine synthase"/>
    <property type="match status" value="1"/>
</dbReference>
<feature type="region of interest" description="Disordered" evidence="3">
    <location>
        <begin position="1"/>
        <end position="119"/>
    </location>
</feature>
<dbReference type="InterPro" id="IPR006145">
    <property type="entry name" value="PsdUridine_synth_RsuA/RluA"/>
</dbReference>